<name>A0A376MLS7_ECOLX</name>
<evidence type="ECO:0000313" key="2">
    <source>
        <dbReference type="Proteomes" id="UP000254817"/>
    </source>
</evidence>
<evidence type="ECO:0000313" key="1">
    <source>
        <dbReference type="EMBL" id="STG51426.1"/>
    </source>
</evidence>
<protein>
    <submittedName>
        <fullName evidence="1">Phosphate ABC transporter permease</fullName>
    </submittedName>
</protein>
<accession>A0A376MLS7</accession>
<dbReference type="Proteomes" id="UP000254817">
    <property type="component" value="Unassembled WGS sequence"/>
</dbReference>
<dbReference type="AlphaFoldDB" id="A0A376MLS7"/>
<dbReference type="EMBL" id="UGAW01000001">
    <property type="protein sequence ID" value="STG51426.1"/>
    <property type="molecule type" value="Genomic_DNA"/>
</dbReference>
<reference evidence="1 2" key="1">
    <citation type="submission" date="2018-06" db="EMBL/GenBank/DDBJ databases">
        <authorList>
            <consortium name="Pathogen Informatics"/>
            <person name="Doyle S."/>
        </authorList>
    </citation>
    <scope>NUCLEOTIDE SEQUENCE [LARGE SCALE GENOMIC DNA]</scope>
    <source>
        <strain evidence="1 2">NCTC11112</strain>
    </source>
</reference>
<sequence>MAMVEMQTTAALAESRRKMQARRRLKNRIALTLSMATMAFGLFLADLDFNVHHHPRYRWYVAGAVH</sequence>
<proteinExistence type="predicted"/>
<organism evidence="1 2">
    <name type="scientific">Escherichia coli</name>
    <dbReference type="NCBI Taxonomy" id="562"/>
    <lineage>
        <taxon>Bacteria</taxon>
        <taxon>Pseudomonadati</taxon>
        <taxon>Pseudomonadota</taxon>
        <taxon>Gammaproteobacteria</taxon>
        <taxon>Enterobacterales</taxon>
        <taxon>Enterobacteriaceae</taxon>
        <taxon>Escherichia</taxon>
    </lineage>
</organism>
<gene>
    <name evidence="1" type="primary">pstA_3</name>
    <name evidence="1" type="ORF">NCTC11112_01864</name>
</gene>